<dbReference type="SMART" id="SM00608">
    <property type="entry name" value="ACR"/>
    <property type="match status" value="1"/>
</dbReference>
<feature type="domain" description="Disintegrin" evidence="9">
    <location>
        <begin position="387"/>
        <end position="473"/>
    </location>
</feature>
<evidence type="ECO:0000256" key="2">
    <source>
        <dbReference type="ARBA" id="ARBA00022692"/>
    </source>
</evidence>
<comment type="subcellular location">
    <subcellularLocation>
        <location evidence="1">Membrane</location>
    </subcellularLocation>
</comment>
<dbReference type="PROSITE" id="PS50214">
    <property type="entry name" value="DISINTEGRIN_2"/>
    <property type="match status" value="1"/>
</dbReference>
<feature type="signal peptide" evidence="8">
    <location>
        <begin position="1"/>
        <end position="31"/>
    </location>
</feature>
<dbReference type="GO" id="GO:0004222">
    <property type="term" value="F:metalloendopeptidase activity"/>
    <property type="evidence" value="ECO:0007669"/>
    <property type="project" value="InterPro"/>
</dbReference>
<dbReference type="GeneTree" id="ENSGT00940000161933"/>
<reference evidence="11" key="2">
    <citation type="submission" date="2025-09" db="UniProtKB">
        <authorList>
            <consortium name="Ensembl"/>
        </authorList>
    </citation>
    <scope>IDENTIFICATION</scope>
</reference>
<evidence type="ECO:0000256" key="6">
    <source>
        <dbReference type="PROSITE-ProRule" id="PRU00276"/>
    </source>
</evidence>
<evidence type="ECO:0000256" key="7">
    <source>
        <dbReference type="SAM" id="Phobius"/>
    </source>
</evidence>
<protein>
    <recommendedName>
        <fullName evidence="13">Disintegrin and metalloproteinase domain-containing protein 20-like</fullName>
    </recommendedName>
</protein>
<dbReference type="Ensembl" id="ENSMSIT00000041128.1">
    <property type="protein sequence ID" value="ENSMSIP00000032596.1"/>
    <property type="gene ID" value="ENSMSIG00000027315.1"/>
</dbReference>
<dbReference type="GO" id="GO:0046872">
    <property type="term" value="F:metal ion binding"/>
    <property type="evidence" value="ECO:0007669"/>
    <property type="project" value="UniProtKB-KW"/>
</dbReference>
<evidence type="ECO:0000256" key="4">
    <source>
        <dbReference type="ARBA" id="ARBA00023136"/>
    </source>
</evidence>
<sequence>MGLLPSTWILALLRGALWLSVLWALLPPACCSCDPLKWCFSTSEVIIPRKVPQRMGKSDMSGHITYSMCFRGQRHVIHMKLKKNMIPQKFPVYTSNDQGAQQKDYPFVPWDCYFYSYLEGVPGPQAILDTCTGGLKGMIQVDDFIYKIKPLASSSKFEHVISLLVVDEKSHKSKKCRNDEIMAKAGDPPEETKLAGSLRAAPAHLWCYHLKSVGIHYTVTHELFKQTGSNSIISLELILIMNSISDSIYKVSGLIVYAHGVWIWHRNDHQVKIDYATTALLLGSRPGNTDYAGFQNRLCNPNWEVLYTYVGKKIYFWLDHTVGHLLNVSHDTPGCVCFIRSSCLMDEFPLRDMISNCSHNEIHRRIHDWDPCLSLERHTYEQENYEVPPCGNKRVEASEKCDCGSVKDCTTDKCCEVDCDFTQGSSRAAGGCCLSCKFAPTGTICRDKNGHCDLPEYCSGFSEHCPGKFYIMDGTPCSPLAACIAGNCSDHHLQCQVLFGYQEKDGSPACYHELNVKGDRFGNCSIRIIRGGSQPVPCQKEDVFYGMIHCDGINRIPGGGEHTTFYHLKVQDVKEEQCFGYDAHHGTEFPEMGLVVDGATCCPGKYCKAQRCVAHQTLNFNCNISLCNFRGLPHCLQIGKGDSTNSDPPPTTQKRHQAEIHVSANRLIVILSICMILILPSILLGAVFKAIFVSETKGVTSCC</sequence>
<feature type="binding site" evidence="6">
    <location>
        <position position="330"/>
    </location>
    <ligand>
        <name>Zn(2+)</name>
        <dbReference type="ChEBI" id="CHEBI:29105"/>
        <note>catalytic</note>
    </ligand>
</feature>
<feature type="chain" id="PRO_5045546177" description="Disintegrin and metalloproteinase domain-containing protein 20-like" evidence="8">
    <location>
        <begin position="32"/>
        <end position="703"/>
    </location>
</feature>
<dbReference type="SUPFAM" id="SSF57552">
    <property type="entry name" value="Blood coagulation inhibitor (disintegrin)"/>
    <property type="match status" value="1"/>
</dbReference>
<organism evidence="11 12">
    <name type="scientific">Mus spicilegus</name>
    <name type="common">Mound-building mouse</name>
    <dbReference type="NCBI Taxonomy" id="10103"/>
    <lineage>
        <taxon>Eukaryota</taxon>
        <taxon>Metazoa</taxon>
        <taxon>Chordata</taxon>
        <taxon>Craniata</taxon>
        <taxon>Vertebrata</taxon>
        <taxon>Euteleostomi</taxon>
        <taxon>Mammalia</taxon>
        <taxon>Eutheria</taxon>
        <taxon>Euarchontoglires</taxon>
        <taxon>Glires</taxon>
        <taxon>Rodentia</taxon>
        <taxon>Myomorpha</taxon>
        <taxon>Muroidea</taxon>
        <taxon>Muridae</taxon>
        <taxon>Murinae</taxon>
        <taxon>Mus</taxon>
        <taxon>Mus</taxon>
    </lineage>
</organism>
<keyword evidence="5" id="KW-1015">Disulfide bond</keyword>
<feature type="binding site" evidence="6">
    <location>
        <position position="324"/>
    </location>
    <ligand>
        <name>Zn(2+)</name>
        <dbReference type="ChEBI" id="CHEBI:29105"/>
        <note>catalytic</note>
    </ligand>
</feature>
<name>A0A8C6N369_MUSSI</name>
<dbReference type="AlphaFoldDB" id="A0A8C6N369"/>
<accession>A0A8C6N369</accession>
<dbReference type="Gene3D" id="3.40.390.10">
    <property type="entry name" value="Collagenase (Catalytic Domain)"/>
    <property type="match status" value="1"/>
</dbReference>
<dbReference type="InterPro" id="IPR006586">
    <property type="entry name" value="ADAM_Cys-rich"/>
</dbReference>
<feature type="domain" description="Peptidase M12B" evidence="10">
    <location>
        <begin position="219"/>
        <end position="378"/>
    </location>
</feature>
<keyword evidence="4 7" id="KW-0472">Membrane</keyword>
<evidence type="ECO:0000256" key="1">
    <source>
        <dbReference type="ARBA" id="ARBA00004370"/>
    </source>
</evidence>
<evidence type="ECO:0008006" key="13">
    <source>
        <dbReference type="Google" id="ProtNLM"/>
    </source>
</evidence>
<dbReference type="SUPFAM" id="SSF55486">
    <property type="entry name" value="Metalloproteases ('zincins'), catalytic domain"/>
    <property type="match status" value="1"/>
</dbReference>
<dbReference type="InterPro" id="IPR001590">
    <property type="entry name" value="Peptidase_M12B"/>
</dbReference>
<dbReference type="GO" id="GO:0009897">
    <property type="term" value="C:external side of plasma membrane"/>
    <property type="evidence" value="ECO:0007669"/>
    <property type="project" value="TreeGrafter"/>
</dbReference>
<dbReference type="InterPro" id="IPR024079">
    <property type="entry name" value="MetalloPept_cat_dom_sf"/>
</dbReference>
<dbReference type="SMART" id="SM00050">
    <property type="entry name" value="DISIN"/>
    <property type="match status" value="1"/>
</dbReference>
<reference evidence="11" key="1">
    <citation type="submission" date="2025-08" db="UniProtKB">
        <authorList>
            <consortium name="Ensembl"/>
        </authorList>
    </citation>
    <scope>IDENTIFICATION</scope>
</reference>
<proteinExistence type="predicted"/>
<keyword evidence="6" id="KW-0862">Zinc</keyword>
<feature type="transmembrane region" description="Helical" evidence="7">
    <location>
        <begin position="667"/>
        <end position="688"/>
    </location>
</feature>
<dbReference type="GO" id="GO:1990913">
    <property type="term" value="C:sperm head plasma membrane"/>
    <property type="evidence" value="ECO:0007669"/>
    <property type="project" value="TreeGrafter"/>
</dbReference>
<evidence type="ECO:0000313" key="12">
    <source>
        <dbReference type="Proteomes" id="UP000694415"/>
    </source>
</evidence>
<dbReference type="InterPro" id="IPR036436">
    <property type="entry name" value="Disintegrin_dom_sf"/>
</dbReference>
<evidence type="ECO:0000259" key="9">
    <source>
        <dbReference type="PROSITE" id="PS50214"/>
    </source>
</evidence>
<dbReference type="PANTHER" id="PTHR11905:SF167">
    <property type="entry name" value="A DISINTEGRIN AND METALLOPEPTIDASE DOMAIN 4-RELATED"/>
    <property type="match status" value="1"/>
</dbReference>
<feature type="disulfide bond" evidence="5">
    <location>
        <begin position="445"/>
        <end position="465"/>
    </location>
</feature>
<dbReference type="PROSITE" id="PS50215">
    <property type="entry name" value="ADAM_MEPRO"/>
    <property type="match status" value="1"/>
</dbReference>
<keyword evidence="2 7" id="KW-0812">Transmembrane</keyword>
<dbReference type="Pfam" id="PF01421">
    <property type="entry name" value="Reprolysin"/>
    <property type="match status" value="1"/>
</dbReference>
<evidence type="ECO:0000256" key="5">
    <source>
        <dbReference type="PROSITE-ProRule" id="PRU00068"/>
    </source>
</evidence>
<dbReference type="Pfam" id="PF08516">
    <property type="entry name" value="ADAM_CR"/>
    <property type="match status" value="1"/>
</dbReference>
<keyword evidence="8" id="KW-0732">Signal</keyword>
<evidence type="ECO:0000313" key="11">
    <source>
        <dbReference type="Ensembl" id="ENSMSIP00000032596.1"/>
    </source>
</evidence>
<evidence type="ECO:0000259" key="10">
    <source>
        <dbReference type="PROSITE" id="PS50215"/>
    </source>
</evidence>
<evidence type="ECO:0000256" key="8">
    <source>
        <dbReference type="SAM" id="SignalP"/>
    </source>
</evidence>
<feature type="binding site" evidence="6">
    <location>
        <position position="320"/>
    </location>
    <ligand>
        <name>Zn(2+)</name>
        <dbReference type="ChEBI" id="CHEBI:29105"/>
        <note>catalytic</note>
    </ligand>
</feature>
<dbReference type="Proteomes" id="UP000694415">
    <property type="component" value="Unplaced"/>
</dbReference>
<keyword evidence="3 7" id="KW-1133">Transmembrane helix</keyword>
<keyword evidence="12" id="KW-1185">Reference proteome</keyword>
<evidence type="ECO:0000256" key="3">
    <source>
        <dbReference type="ARBA" id="ARBA00022989"/>
    </source>
</evidence>
<dbReference type="Pfam" id="PF00200">
    <property type="entry name" value="Disintegrin"/>
    <property type="match status" value="1"/>
</dbReference>
<keyword evidence="6" id="KW-0479">Metal-binding</keyword>
<comment type="caution">
    <text evidence="6">Lacks conserved residue(s) required for the propagation of feature annotation.</text>
</comment>
<dbReference type="GO" id="GO:0006508">
    <property type="term" value="P:proteolysis"/>
    <property type="evidence" value="ECO:0007669"/>
    <property type="project" value="InterPro"/>
</dbReference>
<dbReference type="PANTHER" id="PTHR11905">
    <property type="entry name" value="ADAM A DISINTEGRIN AND METALLOPROTEASE DOMAIN"/>
    <property type="match status" value="1"/>
</dbReference>
<dbReference type="InterPro" id="IPR001762">
    <property type="entry name" value="Disintegrin_dom"/>
</dbReference>
<dbReference type="Gene3D" id="4.10.70.10">
    <property type="entry name" value="Disintegrin domain"/>
    <property type="match status" value="1"/>
</dbReference>
<dbReference type="GO" id="GO:0008584">
    <property type="term" value="P:male gonad development"/>
    <property type="evidence" value="ECO:0007669"/>
    <property type="project" value="TreeGrafter"/>
</dbReference>